<evidence type="ECO:0000313" key="2">
    <source>
        <dbReference type="EMBL" id="WJW68338.1"/>
    </source>
</evidence>
<gene>
    <name evidence="1" type="ORF">HXX08_21315</name>
    <name evidence="2" type="ORF">OZ401_003947</name>
</gene>
<evidence type="ECO:0000313" key="4">
    <source>
        <dbReference type="Proteomes" id="UP001431572"/>
    </source>
</evidence>
<dbReference type="AlphaFoldDB" id="A0A8T7M8M3"/>
<accession>A0A8T7M8M3</accession>
<dbReference type="EMBL" id="CP128400">
    <property type="protein sequence ID" value="WJW68338.1"/>
    <property type="molecule type" value="Genomic_DNA"/>
</dbReference>
<dbReference type="Proteomes" id="UP001431572">
    <property type="component" value="Chromosome 2"/>
</dbReference>
<proteinExistence type="predicted"/>
<protein>
    <submittedName>
        <fullName evidence="1">Uncharacterized protein</fullName>
    </submittedName>
</protein>
<dbReference type="RefSeq" id="WP_341470243.1">
    <property type="nucleotide sequence ID" value="NZ_CP128400.1"/>
</dbReference>
<evidence type="ECO:0000313" key="3">
    <source>
        <dbReference type="Proteomes" id="UP000521676"/>
    </source>
</evidence>
<name>A0A8T7M8M3_9CHLR</name>
<reference evidence="1 3" key="1">
    <citation type="submission" date="2020-06" db="EMBL/GenBank/DDBJ databases">
        <title>Anoxygenic phototrophic Chloroflexota member uses a Type I reaction center.</title>
        <authorList>
            <person name="Tsuji J.M."/>
            <person name="Shaw N.A."/>
            <person name="Nagashima S."/>
            <person name="Venkiteswaran J."/>
            <person name="Schiff S.L."/>
            <person name="Hanada S."/>
            <person name="Tank M."/>
            <person name="Neufeld J.D."/>
        </authorList>
    </citation>
    <scope>NUCLEOTIDE SEQUENCE [LARGE SCALE GENOMIC DNA]</scope>
    <source>
        <strain evidence="1">L227-S17</strain>
    </source>
</reference>
<reference evidence="2" key="2">
    <citation type="journal article" date="2024" name="Nature">
        <title>Anoxygenic phototroph of the Chloroflexota uses a type I reaction centre.</title>
        <authorList>
            <person name="Tsuji J.M."/>
            <person name="Shaw N.A."/>
            <person name="Nagashima S."/>
            <person name="Venkiteswaran J.J."/>
            <person name="Schiff S.L."/>
            <person name="Watanabe T."/>
            <person name="Fukui M."/>
            <person name="Hanada S."/>
            <person name="Tank M."/>
            <person name="Neufeld J.D."/>
        </authorList>
    </citation>
    <scope>NUCLEOTIDE SEQUENCE</scope>
    <source>
        <strain evidence="2">L227-S17</strain>
    </source>
</reference>
<dbReference type="EMBL" id="JACATZ010000003">
    <property type="protein sequence ID" value="NWJ48404.1"/>
    <property type="molecule type" value="Genomic_DNA"/>
</dbReference>
<evidence type="ECO:0000313" key="1">
    <source>
        <dbReference type="EMBL" id="NWJ48404.1"/>
    </source>
</evidence>
<keyword evidence="4" id="KW-1185">Reference proteome</keyword>
<sequence length="161" mass="18703">MMIDQLWRSIQKPDTPTEFWDKATTPLLPSVWLPVPGMIWVSYVYAAGRDFRKLADGAYIAKPWAKLEYHPGRSEPEVVVLSNKLEQAAIQGVRPLKPDEVEIYQQYAAITEKILANEPAIVASLPNLIRNYYRLWRNCNGVIAYQVKPYHSDFFKWLDEY</sequence>
<organism evidence="1 3">
    <name type="scientific">Candidatus Chlorohelix allophototropha</name>
    <dbReference type="NCBI Taxonomy" id="3003348"/>
    <lineage>
        <taxon>Bacteria</taxon>
        <taxon>Bacillati</taxon>
        <taxon>Chloroflexota</taxon>
        <taxon>Chloroflexia</taxon>
        <taxon>Candidatus Chloroheliales</taxon>
        <taxon>Candidatus Chloroheliaceae</taxon>
        <taxon>Candidatus Chlorohelix</taxon>
    </lineage>
</organism>
<dbReference type="Proteomes" id="UP000521676">
    <property type="component" value="Unassembled WGS sequence"/>
</dbReference>